<accession>A0A428NSE2</accession>
<feature type="compositionally biased region" description="Basic residues" evidence="1">
    <location>
        <begin position="18"/>
        <end position="28"/>
    </location>
</feature>
<dbReference type="AlphaFoldDB" id="A0A428NSE2"/>
<evidence type="ECO:0000313" key="3">
    <source>
        <dbReference type="Proteomes" id="UP000287972"/>
    </source>
</evidence>
<gene>
    <name evidence="2" type="ORF">CEP51_016327</name>
</gene>
<organism evidence="2 3">
    <name type="scientific">Fusarium floridanum</name>
    <dbReference type="NCBI Taxonomy" id="1325733"/>
    <lineage>
        <taxon>Eukaryota</taxon>
        <taxon>Fungi</taxon>
        <taxon>Dikarya</taxon>
        <taxon>Ascomycota</taxon>
        <taxon>Pezizomycotina</taxon>
        <taxon>Sordariomycetes</taxon>
        <taxon>Hypocreomycetidae</taxon>
        <taxon>Hypocreales</taxon>
        <taxon>Nectriaceae</taxon>
        <taxon>Fusarium</taxon>
        <taxon>Fusarium solani species complex</taxon>
    </lineage>
</organism>
<feature type="region of interest" description="Disordered" evidence="1">
    <location>
        <begin position="14"/>
        <end position="37"/>
    </location>
</feature>
<evidence type="ECO:0000256" key="1">
    <source>
        <dbReference type="SAM" id="MobiDB-lite"/>
    </source>
</evidence>
<dbReference type="Proteomes" id="UP000287972">
    <property type="component" value="Unassembled WGS sequence"/>
</dbReference>
<keyword evidence="3" id="KW-1185">Reference proteome</keyword>
<sequence>MGDLPYWAFRPEEEEGRRRRLDKSHHTPGGRERHEWTNWDDRDPVGRWCVCSQSHRERPFAGPQHGVMGCAITFTLTTNSTGGESRNGL</sequence>
<evidence type="ECO:0000313" key="2">
    <source>
        <dbReference type="EMBL" id="RSL43704.1"/>
    </source>
</evidence>
<comment type="caution">
    <text evidence="2">The sequence shown here is derived from an EMBL/GenBank/DDBJ whole genome shotgun (WGS) entry which is preliminary data.</text>
</comment>
<protein>
    <submittedName>
        <fullName evidence="2">Uncharacterized protein</fullName>
    </submittedName>
</protein>
<proteinExistence type="predicted"/>
<name>A0A428NSE2_9HYPO</name>
<dbReference type="EMBL" id="NKCL01001100">
    <property type="protein sequence ID" value="RSL43704.1"/>
    <property type="molecule type" value="Genomic_DNA"/>
</dbReference>
<reference evidence="2 3" key="1">
    <citation type="submission" date="2017-06" db="EMBL/GenBank/DDBJ databases">
        <title>Comparative genomic analysis of Ambrosia Fusariam Clade fungi.</title>
        <authorList>
            <person name="Stajich J.E."/>
            <person name="Carrillo J."/>
            <person name="Kijimoto T."/>
            <person name="Eskalen A."/>
            <person name="O'Donnell K."/>
            <person name="Kasson M."/>
        </authorList>
    </citation>
    <scope>NUCLEOTIDE SEQUENCE [LARGE SCALE GENOMIC DNA]</scope>
    <source>
        <strain evidence="2 3">NRRL62606</strain>
    </source>
</reference>